<dbReference type="InterPro" id="IPR003737">
    <property type="entry name" value="GlcNAc_PI_deacetylase-related"/>
</dbReference>
<organism evidence="2 3">
    <name type="scientific">Candidatus Kutchimonas denitrificans</name>
    <dbReference type="NCBI Taxonomy" id="3056748"/>
    <lineage>
        <taxon>Bacteria</taxon>
        <taxon>Pseudomonadati</taxon>
        <taxon>Gemmatimonadota</taxon>
        <taxon>Gemmatimonadia</taxon>
        <taxon>Candidatus Palauibacterales</taxon>
        <taxon>Candidatus Palauibacteraceae</taxon>
        <taxon>Candidatus Kutchimonas</taxon>
    </lineage>
</organism>
<evidence type="ECO:0000256" key="1">
    <source>
        <dbReference type="SAM" id="SignalP"/>
    </source>
</evidence>
<protein>
    <submittedName>
        <fullName evidence="2">PIG-L family deacetylase</fullName>
    </submittedName>
</protein>
<keyword evidence="1" id="KW-0732">Signal</keyword>
<feature type="signal peptide" evidence="1">
    <location>
        <begin position="1"/>
        <end position="20"/>
    </location>
</feature>
<reference evidence="2 3" key="1">
    <citation type="submission" date="2020-01" db="EMBL/GenBank/DDBJ databases">
        <title>Genomes assembled from Gulf of Kutch pelagic sediment metagenomes.</title>
        <authorList>
            <person name="Chandrashekar M."/>
            <person name="Mahajan M.S."/>
            <person name="Dave K.J."/>
            <person name="Vatsa P."/>
            <person name="Nathani N.M."/>
        </authorList>
    </citation>
    <scope>NUCLEOTIDE SEQUENCE [LARGE SCALE GENOMIC DNA]</scope>
    <source>
        <strain evidence="2">KS3-K002</strain>
    </source>
</reference>
<dbReference type="EMBL" id="JAACAK010000062">
    <property type="protein sequence ID" value="NIR75066.1"/>
    <property type="molecule type" value="Genomic_DNA"/>
</dbReference>
<dbReference type="Gene3D" id="3.40.50.10320">
    <property type="entry name" value="LmbE-like"/>
    <property type="match status" value="1"/>
</dbReference>
<comment type="caution">
    <text evidence="2">The sequence shown here is derived from an EMBL/GenBank/DDBJ whole genome shotgun (WGS) entry which is preliminary data.</text>
</comment>
<dbReference type="SUPFAM" id="SSF102588">
    <property type="entry name" value="LmbE-like"/>
    <property type="match status" value="1"/>
</dbReference>
<dbReference type="AlphaFoldDB" id="A0AAE4ZAD0"/>
<dbReference type="InterPro" id="IPR024078">
    <property type="entry name" value="LmbE-like_dom_sf"/>
</dbReference>
<dbReference type="PANTHER" id="PTHR12993:SF11">
    <property type="entry name" value="N-ACETYLGLUCOSAMINYL-PHOSPHATIDYLINOSITOL DE-N-ACETYLASE"/>
    <property type="match status" value="1"/>
</dbReference>
<sequence length="307" mass="33796">MKGSVASFVAASLVALNLLAARPIAAQTGEGPVVLLVTAHPDDEAMFAASVYRITHDLDGVVDLALVTDGSGGFRYSQLAEPIYGLDLTDQEVARRFLPAIRKEELRAAGAIMGIRDYFFLDEYDHAYTENVDTVLHHVWDADRARGRLTEIMARGRYDFVFVHLPVPDFHAHHKAASILALEAAAALPDSLRPVVLGSFIGVEADPDFLGASTFTQLEGFPVTRVAPDLDPFIFDRRTPLSPDGRLDYRIVANWVIAAHKTQGTMQLLVNQGEYERFWFFAVNDPAGLAATRQLFERLSAQANSEQ</sequence>
<name>A0AAE4ZAD0_9BACT</name>
<dbReference type="GO" id="GO:0016811">
    <property type="term" value="F:hydrolase activity, acting on carbon-nitrogen (but not peptide) bonds, in linear amides"/>
    <property type="evidence" value="ECO:0007669"/>
    <property type="project" value="TreeGrafter"/>
</dbReference>
<dbReference type="Proteomes" id="UP000702544">
    <property type="component" value="Unassembled WGS sequence"/>
</dbReference>
<gene>
    <name evidence="2" type="ORF">GWO12_08145</name>
</gene>
<dbReference type="PANTHER" id="PTHR12993">
    <property type="entry name" value="N-ACETYLGLUCOSAMINYL-PHOSPHATIDYLINOSITOL DE-N-ACETYLASE-RELATED"/>
    <property type="match status" value="1"/>
</dbReference>
<proteinExistence type="predicted"/>
<dbReference type="Pfam" id="PF02585">
    <property type="entry name" value="PIG-L"/>
    <property type="match status" value="1"/>
</dbReference>
<evidence type="ECO:0000313" key="2">
    <source>
        <dbReference type="EMBL" id="NIR75066.1"/>
    </source>
</evidence>
<accession>A0AAE4ZAD0</accession>
<evidence type="ECO:0000313" key="3">
    <source>
        <dbReference type="Proteomes" id="UP000702544"/>
    </source>
</evidence>
<feature type="chain" id="PRO_5042269917" evidence="1">
    <location>
        <begin position="21"/>
        <end position="307"/>
    </location>
</feature>